<reference evidence="1" key="1">
    <citation type="submission" date="2021-03" db="EMBL/GenBank/DDBJ databases">
        <title>Evolutionary priming and transition to the ectomycorrhizal habit in an iconic lineage of mushroom-forming fungi: is preadaptation a requirement?</title>
        <authorList>
            <consortium name="DOE Joint Genome Institute"/>
            <person name="Looney B.P."/>
            <person name="Miyauchi S."/>
            <person name="Morin E."/>
            <person name="Drula E."/>
            <person name="Courty P.E."/>
            <person name="Chicoki N."/>
            <person name="Fauchery L."/>
            <person name="Kohler A."/>
            <person name="Kuo A."/>
            <person name="LaButti K."/>
            <person name="Pangilinan J."/>
            <person name="Lipzen A."/>
            <person name="Riley R."/>
            <person name="Andreopoulos W."/>
            <person name="He G."/>
            <person name="Johnson J."/>
            <person name="Barry K.W."/>
            <person name="Grigoriev I.V."/>
            <person name="Nagy L."/>
            <person name="Hibbett D."/>
            <person name="Henrissat B."/>
            <person name="Matheny P.B."/>
            <person name="Labbe J."/>
            <person name="Martin A.F."/>
        </authorList>
    </citation>
    <scope>NUCLEOTIDE SEQUENCE</scope>
    <source>
        <strain evidence="1">BPL698</strain>
    </source>
</reference>
<gene>
    <name evidence="1" type="ORF">F5148DRAFT_1178968</name>
</gene>
<comment type="caution">
    <text evidence="1">The sequence shown here is derived from an EMBL/GenBank/DDBJ whole genome shotgun (WGS) entry which is preliminary data.</text>
</comment>
<name>A0ACC0UFW0_9AGAM</name>
<sequence length="776" mass="84808">MSASFWLDSSEDSISFAHSGILSSRSSTDSFNLDNIPHLDNYPSLLLPSHSLDSLPRCGLELIKVPPCPSTTPRRKRTQPVFLSLMATLALPKGNRPNRRHANVLVSSPTPERLKNVARLKPALQTWISAVPRSTPPDILPWSPPREKPAYVWVPEGSCFPPSYLRSCLRERHGPIDIDTHLLSASGEARRDVTLKPIEPPDSPSRSRPLRRCASHSTHARVADCTPSNIPMMFPPLHVRGKLRRWSLGVPPSYISTEFMKRRHESQRVDAVAGIESAQSDALNDAPPLPLPAIKVSTSTATIAISFPGSPEGPTHAPEPLAIRRGQKMLASLTLRSPRHATEEYPSIPTAFLGTPSAYSPHFRLTSSNAQCDAESLPISDMISTLRSQAASLKVSSPAESSSFLSERPPSVNSLSAASSDIVPSVSEDDWAFAHDLMSRYGEHAQDRTPRKEKYRKKQASSIRKSLTSNIGSAIQTSQVRRASVPPAASPLNNRAKSSSAPRTDLVTPRHNTRAARDLRRTTPNIGTTRYVPHLHSNPRLPEPLRPHSPITPHHAGALALDSPKYPKVESSIQRPPGILKHAKSVRFADMPRPNDAKGSVLSASQLHTSTPKGTGGFPSPQPSPLRACFVAEDSEVRTPSGLPYPAPDSEENPPIFTVNQRDSVQQTPSQTLNLRGSMFNSPTHSVTPGLFGNSLLSSGNSRVEKTLSPNVRERDRDKEKENSPLASRMQRRSRRHTEVVDENTASRTLGGEGASGGRKHRLSSPLKSFFGRLRA</sequence>
<evidence type="ECO:0000313" key="2">
    <source>
        <dbReference type="Proteomes" id="UP001207468"/>
    </source>
</evidence>
<evidence type="ECO:0000313" key="1">
    <source>
        <dbReference type="EMBL" id="KAI9510508.1"/>
    </source>
</evidence>
<dbReference type="Proteomes" id="UP001207468">
    <property type="component" value="Unassembled WGS sequence"/>
</dbReference>
<organism evidence="1 2">
    <name type="scientific">Russula earlei</name>
    <dbReference type="NCBI Taxonomy" id="71964"/>
    <lineage>
        <taxon>Eukaryota</taxon>
        <taxon>Fungi</taxon>
        <taxon>Dikarya</taxon>
        <taxon>Basidiomycota</taxon>
        <taxon>Agaricomycotina</taxon>
        <taxon>Agaricomycetes</taxon>
        <taxon>Russulales</taxon>
        <taxon>Russulaceae</taxon>
        <taxon>Russula</taxon>
    </lineage>
</organism>
<keyword evidence="2" id="KW-1185">Reference proteome</keyword>
<accession>A0ACC0UFW0</accession>
<dbReference type="EMBL" id="JAGFNK010000041">
    <property type="protein sequence ID" value="KAI9510508.1"/>
    <property type="molecule type" value="Genomic_DNA"/>
</dbReference>
<proteinExistence type="predicted"/>
<protein>
    <submittedName>
        <fullName evidence="1">Uncharacterized protein</fullName>
    </submittedName>
</protein>